<evidence type="ECO:0000259" key="5">
    <source>
        <dbReference type="Pfam" id="PF04548"/>
    </source>
</evidence>
<dbReference type="GeneID" id="108265687"/>
<evidence type="ECO:0000256" key="4">
    <source>
        <dbReference type="SAM" id="MobiDB-lite"/>
    </source>
</evidence>
<feature type="compositionally biased region" description="Polar residues" evidence="4">
    <location>
        <begin position="1"/>
        <end position="15"/>
    </location>
</feature>
<dbReference type="Pfam" id="PF04548">
    <property type="entry name" value="AIG1"/>
    <property type="match status" value="1"/>
</dbReference>
<keyword evidence="2" id="KW-0547">Nucleotide-binding</keyword>
<evidence type="ECO:0000313" key="6">
    <source>
        <dbReference type="Proteomes" id="UP000221080"/>
    </source>
</evidence>
<dbReference type="PANTHER" id="PTHR32046">
    <property type="entry name" value="G DOMAIN-CONTAINING PROTEIN"/>
    <property type="match status" value="1"/>
</dbReference>
<evidence type="ECO:0000256" key="3">
    <source>
        <dbReference type="SAM" id="Coils"/>
    </source>
</evidence>
<proteinExistence type="inferred from homology"/>
<dbReference type="OrthoDB" id="8954335at2759"/>
<feature type="compositionally biased region" description="Polar residues" evidence="4">
    <location>
        <begin position="39"/>
        <end position="49"/>
    </location>
</feature>
<dbReference type="GO" id="GO:0005525">
    <property type="term" value="F:GTP binding"/>
    <property type="evidence" value="ECO:0007669"/>
    <property type="project" value="InterPro"/>
</dbReference>
<evidence type="ECO:0000313" key="7">
    <source>
        <dbReference type="RefSeq" id="XP_053536337.1"/>
    </source>
</evidence>
<dbReference type="KEGG" id="ipu:108265687"/>
<feature type="domain" description="AIG1-type G" evidence="5">
    <location>
        <begin position="221"/>
        <end position="373"/>
    </location>
</feature>
<comment type="similarity">
    <text evidence="1">Belongs to the TRAFAC class TrmE-Era-EngA-EngB-Septin-like GTPase superfamily. AIG1/Toc34/Toc159-like paraseptin GTPase family. IAN subfamily.</text>
</comment>
<reference evidence="7" key="2">
    <citation type="submission" date="2025-08" db="UniProtKB">
        <authorList>
            <consortium name="RefSeq"/>
        </authorList>
    </citation>
    <scope>IDENTIFICATION</scope>
    <source>
        <tissue evidence="7">Blood</tissue>
    </source>
</reference>
<name>A0A9F7RJ57_ICTPU</name>
<dbReference type="FunFam" id="3.40.50.300:FF:002049">
    <property type="entry name" value="Si:ch73-170d6.2"/>
    <property type="match status" value="1"/>
</dbReference>
<feature type="region of interest" description="Disordered" evidence="4">
    <location>
        <begin position="1"/>
        <end position="165"/>
    </location>
</feature>
<organism evidence="6 7">
    <name type="scientific">Ictalurus punctatus</name>
    <name type="common">Channel catfish</name>
    <name type="synonym">Silurus punctatus</name>
    <dbReference type="NCBI Taxonomy" id="7998"/>
    <lineage>
        <taxon>Eukaryota</taxon>
        <taxon>Metazoa</taxon>
        <taxon>Chordata</taxon>
        <taxon>Craniata</taxon>
        <taxon>Vertebrata</taxon>
        <taxon>Euteleostomi</taxon>
        <taxon>Actinopterygii</taxon>
        <taxon>Neopterygii</taxon>
        <taxon>Teleostei</taxon>
        <taxon>Ostariophysi</taxon>
        <taxon>Siluriformes</taxon>
        <taxon>Ictaluridae</taxon>
        <taxon>Ictalurus</taxon>
    </lineage>
</organism>
<sequence>MKKSTQSVTRAQDQARNPGCVSRPSRTEHQSGLHKQTVLAKTSALNCGSPSRRKPETQEEVHTNMKKSTQSVTRAQDQARNPGCMSRPCRTEHQSGLHKQTVLAKTSALNCGSPSSRRKPETQEEVHTNMKKSTQSVTRAQDQARNPGCMSRPCRTEHQSDNHQSIKSNNMETKIKNNKNYSIKSTGKPSVYLLNLKDTGRDQLHIKDFGCFCQNRTQQNKTIMLLGATGSGKSTLINGMVNYILGVQWGDTCRFKLIDEQTNKTQAESQTSDVTAYQIHYQNDFQVPYSVTIIDTPGFGDTRGIAKDKEIIEKIRMFFSEKDGILGLDAVCFVVQSALARLTQTQKYIFESVLSIFGKDIANNITFMITFADGQKPPVLDAIEAADIPCVKEGDKILHFKFNNSALFAQNEEVDDDDDDNFDEMFWKMGKGSMKRFFNYLEKMETKSLQLTKEVLSERKHLETVVTGVQPLIQTGLAKLEEIKMTTAALEQNQNVIKENENFEYEVEVEKSKKVTLEKGKFVTNCHGCNFTCHYPCVYSNDADKSKCAAMKHGNCKVCPGKCPWNVHHNMQFRFETETVKQTRTYANLKKQYEDALGKHMTIEKIIDQLEEEYEDVQEKVLQLNDQLARSLTRLKEIALRPDPLSTPGYIELLIESEKQMAKAGYKKRIAELEELKQRALILEKAEKGEPLTEHEKGLRSRKTIAQKLNGVYNDIKNWFIT</sequence>
<feature type="coiled-coil region" evidence="3">
    <location>
        <begin position="593"/>
        <end position="634"/>
    </location>
</feature>
<keyword evidence="6" id="KW-1185">Reference proteome</keyword>
<accession>A0A9F7RJ57</accession>
<feature type="compositionally biased region" description="Polar residues" evidence="4">
    <location>
        <begin position="103"/>
        <end position="115"/>
    </location>
</feature>
<dbReference type="InterPro" id="IPR027417">
    <property type="entry name" value="P-loop_NTPase"/>
</dbReference>
<evidence type="ECO:0000256" key="2">
    <source>
        <dbReference type="ARBA" id="ARBA00022741"/>
    </source>
</evidence>
<dbReference type="AlphaFoldDB" id="A0A9F7RJ57"/>
<dbReference type="RefSeq" id="XP_053536337.1">
    <property type="nucleotide sequence ID" value="XM_053680362.1"/>
</dbReference>
<feature type="compositionally biased region" description="Basic and acidic residues" evidence="4">
    <location>
        <begin position="53"/>
        <end position="63"/>
    </location>
</feature>
<dbReference type="SUPFAM" id="SSF52540">
    <property type="entry name" value="P-loop containing nucleoside triphosphate hydrolases"/>
    <property type="match status" value="1"/>
</dbReference>
<gene>
    <name evidence="7" type="primary">si:ch73-170d6.2</name>
</gene>
<feature type="compositionally biased region" description="Basic and acidic residues" evidence="4">
    <location>
        <begin position="118"/>
        <end position="128"/>
    </location>
</feature>
<keyword evidence="3" id="KW-0175">Coiled coil</keyword>
<dbReference type="Proteomes" id="UP000221080">
    <property type="component" value="Chromosome 5"/>
</dbReference>
<evidence type="ECO:0000256" key="1">
    <source>
        <dbReference type="ARBA" id="ARBA00008535"/>
    </source>
</evidence>
<dbReference type="InterPro" id="IPR006703">
    <property type="entry name" value="G_AIG1"/>
</dbReference>
<dbReference type="Gene3D" id="3.40.50.300">
    <property type="entry name" value="P-loop containing nucleotide triphosphate hydrolases"/>
    <property type="match status" value="1"/>
</dbReference>
<dbReference type="PANTHER" id="PTHR32046:SF14">
    <property type="match status" value="1"/>
</dbReference>
<feature type="compositionally biased region" description="Polar residues" evidence="4">
    <location>
        <begin position="131"/>
        <end position="144"/>
    </location>
</feature>
<protein>
    <submittedName>
        <fullName evidence="7">Uncharacterized protein si:ch73-170d6.2</fullName>
    </submittedName>
</protein>
<reference evidence="6" key="1">
    <citation type="journal article" date="2016" name="Nat. Commun.">
        <title>The channel catfish genome sequence provides insights into the evolution of scale formation in teleosts.</title>
        <authorList>
            <person name="Liu Z."/>
            <person name="Liu S."/>
            <person name="Yao J."/>
            <person name="Bao L."/>
            <person name="Zhang J."/>
            <person name="Li Y."/>
            <person name="Jiang C."/>
            <person name="Sun L."/>
            <person name="Wang R."/>
            <person name="Zhang Y."/>
            <person name="Zhou T."/>
            <person name="Zeng Q."/>
            <person name="Fu Q."/>
            <person name="Gao S."/>
            <person name="Li N."/>
            <person name="Koren S."/>
            <person name="Jiang Y."/>
            <person name="Zimin A."/>
            <person name="Xu P."/>
            <person name="Phillippy A.M."/>
            <person name="Geng X."/>
            <person name="Song L."/>
            <person name="Sun F."/>
            <person name="Li C."/>
            <person name="Wang X."/>
            <person name="Chen A."/>
            <person name="Jin Y."/>
            <person name="Yuan Z."/>
            <person name="Yang Y."/>
            <person name="Tan S."/>
            <person name="Peatman E."/>
            <person name="Lu J."/>
            <person name="Qin Z."/>
            <person name="Dunham R."/>
            <person name="Li Z."/>
            <person name="Sonstegard T."/>
            <person name="Feng J."/>
            <person name="Danzmann R.G."/>
            <person name="Schroeder S."/>
            <person name="Scheffler B."/>
            <person name="Duke M.V."/>
            <person name="Ballard L."/>
            <person name="Kucuktas H."/>
            <person name="Kaltenboeck L."/>
            <person name="Liu H."/>
            <person name="Armbruster J."/>
            <person name="Xie Y."/>
            <person name="Kirby M.L."/>
            <person name="Tian Y."/>
            <person name="Flanagan M.E."/>
            <person name="Mu W."/>
            <person name="Waldbieser G.C."/>
        </authorList>
    </citation>
    <scope>NUCLEOTIDE SEQUENCE [LARGE SCALE GENOMIC DNA]</scope>
    <source>
        <strain evidence="6">SDA103</strain>
    </source>
</reference>
<feature type="compositionally biased region" description="Polar residues" evidence="4">
    <location>
        <begin position="66"/>
        <end position="79"/>
    </location>
</feature>